<dbReference type="PANTHER" id="PTHR15237:SF0">
    <property type="entry name" value="CELL CYCLE CHECKPOINT CONTROL PROTEIN"/>
    <property type="match status" value="1"/>
</dbReference>
<dbReference type="GO" id="GO:0071479">
    <property type="term" value="P:cellular response to ionizing radiation"/>
    <property type="evidence" value="ECO:0007669"/>
    <property type="project" value="TreeGrafter"/>
</dbReference>
<dbReference type="PIRSF" id="PIRSF009303">
    <property type="entry name" value="Cell_cycle_RAD9"/>
    <property type="match status" value="1"/>
</dbReference>
<dbReference type="InterPro" id="IPR046938">
    <property type="entry name" value="DNA_clamp_sf"/>
</dbReference>
<feature type="compositionally biased region" description="Basic residues" evidence="11">
    <location>
        <begin position="289"/>
        <end position="303"/>
    </location>
</feature>
<evidence type="ECO:0000256" key="4">
    <source>
        <dbReference type="ARBA" id="ARBA00022722"/>
    </source>
</evidence>
<evidence type="ECO:0000256" key="2">
    <source>
        <dbReference type="ARBA" id="ARBA00008494"/>
    </source>
</evidence>
<dbReference type="GO" id="GO:0031573">
    <property type="term" value="P:mitotic intra-S DNA damage checkpoint signaling"/>
    <property type="evidence" value="ECO:0007669"/>
    <property type="project" value="TreeGrafter"/>
</dbReference>
<keyword evidence="8" id="KW-0539">Nucleus</keyword>
<dbReference type="GO" id="GO:0030896">
    <property type="term" value="C:checkpoint clamp complex"/>
    <property type="evidence" value="ECO:0007669"/>
    <property type="project" value="UniProtKB-UniRule"/>
</dbReference>
<dbReference type="InterPro" id="IPR007268">
    <property type="entry name" value="Rad9/Ddc1"/>
</dbReference>
<sequence length="481" mass="53963">MKCVIPGVNIKVFGRAVHSLSKIGDELYVEPLEQGFALRTVNSTRSAYAYMLFSPSFFTHYDDGSALLKSNDSEDEGLRCKVNMKSMLTVFKSLSSIERSVERCKITLNTPEARLVFQLYCRHGIVKTHNLAFIECETLQAVFSKDLTPNRLTAHPKLLCDAVINFQNNQEEVTLIAKPDKISLKNYVDDEPDPKKVVLTEMHLDPNEFDNCQLGVDTEITFCLKELRAILGFAEVISLPINMHFERAGRPIVISIDSDKTFEANFVLATLADCENQTTHTQSVSQNTSKHRMKSQSKQKRSNNSRVKSTAPSTSDRSNGFGNNTKNKRPAPSFDEEFEDDFDEMICNDPTVDQLSRVEHQNIPNKNTTASRSTHPVTVPNISHTRQSNTPPLQSSSERADSPVIPMQCETAKISFPAETLNQSEMQDLDEDLDDTIPGTPPSKKFRSMIFGLSQSQDSQQSKNKPLQNVQVLAEDTDEDD</sequence>
<dbReference type="Proteomes" id="UP001347796">
    <property type="component" value="Unassembled WGS sequence"/>
</dbReference>
<evidence type="ECO:0000256" key="5">
    <source>
        <dbReference type="ARBA" id="ARBA00022763"/>
    </source>
</evidence>
<reference evidence="12 13" key="1">
    <citation type="submission" date="2024-01" db="EMBL/GenBank/DDBJ databases">
        <title>The genome of the rayed Mediterranean limpet Patella caerulea (Linnaeus, 1758).</title>
        <authorList>
            <person name="Anh-Thu Weber A."/>
            <person name="Halstead-Nussloch G."/>
        </authorList>
    </citation>
    <scope>NUCLEOTIDE SEQUENCE [LARGE SCALE GENOMIC DNA]</scope>
    <source>
        <strain evidence="12">AATW-2023a</strain>
        <tissue evidence="12">Whole specimen</tissue>
    </source>
</reference>
<feature type="compositionally biased region" description="Polar residues" evidence="11">
    <location>
        <begin position="307"/>
        <end position="325"/>
    </location>
</feature>
<evidence type="ECO:0000256" key="10">
    <source>
        <dbReference type="PIRNR" id="PIRNR009303"/>
    </source>
</evidence>
<keyword evidence="5" id="KW-0227">DNA damage</keyword>
<organism evidence="12 13">
    <name type="scientific">Patella caerulea</name>
    <name type="common">Rayed Mediterranean limpet</name>
    <dbReference type="NCBI Taxonomy" id="87958"/>
    <lineage>
        <taxon>Eukaryota</taxon>
        <taxon>Metazoa</taxon>
        <taxon>Spiralia</taxon>
        <taxon>Lophotrochozoa</taxon>
        <taxon>Mollusca</taxon>
        <taxon>Gastropoda</taxon>
        <taxon>Patellogastropoda</taxon>
        <taxon>Patelloidea</taxon>
        <taxon>Patellidae</taxon>
        <taxon>Patella</taxon>
    </lineage>
</organism>
<evidence type="ECO:0000256" key="1">
    <source>
        <dbReference type="ARBA" id="ARBA00004123"/>
    </source>
</evidence>
<gene>
    <name evidence="12" type="ORF">SNE40_003046</name>
</gene>
<comment type="similarity">
    <text evidence="2 10">Belongs to the rad9 family.</text>
</comment>
<evidence type="ECO:0000313" key="13">
    <source>
        <dbReference type="Proteomes" id="UP001347796"/>
    </source>
</evidence>
<comment type="caution">
    <text evidence="12">The sequence shown here is derived from an EMBL/GenBank/DDBJ whole genome shotgun (WGS) entry which is preliminary data.</text>
</comment>
<keyword evidence="4" id="KW-0540">Nuclease</keyword>
<feature type="compositionally biased region" description="Polar residues" evidence="11">
    <location>
        <begin position="363"/>
        <end position="397"/>
    </location>
</feature>
<evidence type="ECO:0000256" key="11">
    <source>
        <dbReference type="SAM" id="MobiDB-lite"/>
    </source>
</evidence>
<accession>A0AAN8Q852</accession>
<keyword evidence="13" id="KW-1185">Reference proteome</keyword>
<feature type="region of interest" description="Disordered" evidence="11">
    <location>
        <begin position="277"/>
        <end position="335"/>
    </location>
</feature>
<evidence type="ECO:0000256" key="7">
    <source>
        <dbReference type="ARBA" id="ARBA00022839"/>
    </source>
</evidence>
<dbReference type="Gene3D" id="3.70.10.10">
    <property type="match status" value="1"/>
</dbReference>
<feature type="region of interest" description="Disordered" evidence="11">
    <location>
        <begin position="452"/>
        <end position="481"/>
    </location>
</feature>
<dbReference type="FunFam" id="3.70.10.10:FF:000005">
    <property type="entry name" value="Cell cycle checkpoint control protein"/>
    <property type="match status" value="1"/>
</dbReference>
<dbReference type="AlphaFoldDB" id="A0AAN8Q852"/>
<evidence type="ECO:0000256" key="3">
    <source>
        <dbReference type="ARBA" id="ARBA00022553"/>
    </source>
</evidence>
<dbReference type="GO" id="GO:0004527">
    <property type="term" value="F:exonuclease activity"/>
    <property type="evidence" value="ECO:0007669"/>
    <property type="project" value="UniProtKB-KW"/>
</dbReference>
<keyword evidence="6" id="KW-0378">Hydrolase</keyword>
<evidence type="ECO:0000256" key="6">
    <source>
        <dbReference type="ARBA" id="ARBA00022801"/>
    </source>
</evidence>
<comment type="subcellular location">
    <subcellularLocation>
        <location evidence="1">Nucleus</location>
    </subcellularLocation>
</comment>
<dbReference type="PANTHER" id="PTHR15237">
    <property type="entry name" value="DNA REPAIR PROTEIN RAD9"/>
    <property type="match status" value="1"/>
</dbReference>
<dbReference type="Pfam" id="PF04139">
    <property type="entry name" value="Rad9"/>
    <property type="match status" value="1"/>
</dbReference>
<evidence type="ECO:0000256" key="9">
    <source>
        <dbReference type="ARBA" id="ARBA00059283"/>
    </source>
</evidence>
<evidence type="ECO:0000313" key="12">
    <source>
        <dbReference type="EMBL" id="KAK6191327.1"/>
    </source>
</evidence>
<keyword evidence="3" id="KW-0597">Phosphoprotein</keyword>
<dbReference type="SUPFAM" id="SSF55979">
    <property type="entry name" value="DNA clamp"/>
    <property type="match status" value="1"/>
</dbReference>
<dbReference type="EMBL" id="JAZGQO010000002">
    <property type="protein sequence ID" value="KAK6191327.1"/>
    <property type="molecule type" value="Genomic_DNA"/>
</dbReference>
<keyword evidence="7" id="KW-0269">Exonuclease</keyword>
<dbReference type="GO" id="GO:0000076">
    <property type="term" value="P:DNA replication checkpoint signaling"/>
    <property type="evidence" value="ECO:0007669"/>
    <property type="project" value="TreeGrafter"/>
</dbReference>
<dbReference type="CDD" id="cd00577">
    <property type="entry name" value="PCNA"/>
    <property type="match status" value="1"/>
</dbReference>
<name>A0AAN8Q852_PATCE</name>
<proteinExistence type="inferred from homology"/>
<evidence type="ECO:0000256" key="8">
    <source>
        <dbReference type="ARBA" id="ARBA00023242"/>
    </source>
</evidence>
<dbReference type="InterPro" id="IPR026584">
    <property type="entry name" value="Rad9"/>
</dbReference>
<protein>
    <recommendedName>
        <fullName evidence="10">Cell cycle checkpoint control protein</fullName>
    </recommendedName>
</protein>
<dbReference type="GO" id="GO:0006281">
    <property type="term" value="P:DNA repair"/>
    <property type="evidence" value="ECO:0007669"/>
    <property type="project" value="UniProtKB-UniRule"/>
</dbReference>
<comment type="function">
    <text evidence="9">Component of the 9-1-1 cell-cycle checkpoint response complex that plays a major role in DNA repair. The 9-1-1 complex is recruited to DNA lesion upon damage by the RAD17-replication factor C (RFC) clamp loader complex. Acts then as a sliding clamp platform on DNA for several proteins involved in long-patch base excision repair (LP-BER). The 9-1-1 complex stimulates DNA polymerase beta (POLB) activity by increasing its affinity for the 3'-OH end of the primer-template and stabilizes POLB to those sites where LP-BER proceeds; endonuclease FEN1 cleavage activity on substrates with double, nick, or gap flaps of distinct sequences and lengths; and DNA ligase I (LIG1) on long-patch base excision repair substrates. The 9-1-1 complex is necessary for the recruitment of RHNO1 to sites of double-stranded breaks (DSB) occurring during the S phase. RAD9A possesses 3'-&gt;5' double stranded DNA exonuclease activity.</text>
</comment>
<feature type="compositionally biased region" description="Polar residues" evidence="11">
    <location>
        <begin position="277"/>
        <end position="288"/>
    </location>
</feature>
<feature type="region of interest" description="Disordered" evidence="11">
    <location>
        <begin position="363"/>
        <end position="401"/>
    </location>
</feature>